<accession>A0A9P9BT83</accession>
<keyword evidence="1" id="KW-0732">Signal</keyword>
<evidence type="ECO:0000256" key="1">
    <source>
        <dbReference type="SAM" id="SignalP"/>
    </source>
</evidence>
<proteinExistence type="predicted"/>
<comment type="caution">
    <text evidence="3">The sequence shown here is derived from an EMBL/GenBank/DDBJ whole genome shotgun (WGS) entry which is preliminary data.</text>
</comment>
<dbReference type="Proteomes" id="UP000756346">
    <property type="component" value="Unassembled WGS sequence"/>
</dbReference>
<dbReference type="Pfam" id="PF08277">
    <property type="entry name" value="PAN_3"/>
    <property type="match status" value="1"/>
</dbReference>
<feature type="signal peptide" evidence="1">
    <location>
        <begin position="1"/>
        <end position="19"/>
    </location>
</feature>
<dbReference type="InterPro" id="IPR006583">
    <property type="entry name" value="PAN-3_domain"/>
</dbReference>
<sequence length="351" mass="36199">MKPSVYLVLSMALATSVAASPAKKAKCGGIPVTSSSSDLDGVCTVTMTATVTRTETSTETATPDIPVSITTIETVTELETSTLPQTITDTVFSTTTLVDTWTQTDTVIATAIVTTTSTVTTTPTVATPAGFTPIRSVYRDVTRARRTAPAAIVASPAASCKSTVISTVTATATTRTTTTIQGAAPTTIVTEVTSLTSTTAVEAEPTTLTLPVTIPGETIITATVTSTTTTTATATTTVAAAQTIYAACQADNVLSSYQGYLVGGTYGDGTVTFPRGPRSAEECCVACLNDENCALSAWQLTNGQCYMYSLGSAAGGVCDAARRQGRFVTVRNPDYRFAVSNGRCGKWELAG</sequence>
<reference evidence="3" key="1">
    <citation type="journal article" date="2021" name="Nat. Commun.">
        <title>Genetic determinants of endophytism in the Arabidopsis root mycobiome.</title>
        <authorList>
            <person name="Mesny F."/>
            <person name="Miyauchi S."/>
            <person name="Thiergart T."/>
            <person name="Pickel B."/>
            <person name="Atanasova L."/>
            <person name="Karlsson M."/>
            <person name="Huettel B."/>
            <person name="Barry K.W."/>
            <person name="Haridas S."/>
            <person name="Chen C."/>
            <person name="Bauer D."/>
            <person name="Andreopoulos W."/>
            <person name="Pangilinan J."/>
            <person name="LaButti K."/>
            <person name="Riley R."/>
            <person name="Lipzen A."/>
            <person name="Clum A."/>
            <person name="Drula E."/>
            <person name="Henrissat B."/>
            <person name="Kohler A."/>
            <person name="Grigoriev I.V."/>
            <person name="Martin F.M."/>
            <person name="Hacquard S."/>
        </authorList>
    </citation>
    <scope>NUCLEOTIDE SEQUENCE</scope>
    <source>
        <strain evidence="3">MPI-CAGE-CH-0230</strain>
    </source>
</reference>
<dbReference type="GeneID" id="70190585"/>
<gene>
    <name evidence="3" type="ORF">B0I36DRAFT_385052</name>
</gene>
<feature type="domain" description="PAN-3" evidence="2">
    <location>
        <begin position="270"/>
        <end position="312"/>
    </location>
</feature>
<dbReference type="OrthoDB" id="5428787at2759"/>
<keyword evidence="4" id="KW-1185">Reference proteome</keyword>
<evidence type="ECO:0000259" key="2">
    <source>
        <dbReference type="Pfam" id="PF08277"/>
    </source>
</evidence>
<dbReference type="EMBL" id="JAGTJQ010000006">
    <property type="protein sequence ID" value="KAH7029576.1"/>
    <property type="molecule type" value="Genomic_DNA"/>
</dbReference>
<protein>
    <recommendedName>
        <fullName evidence="2">PAN-3 domain-containing protein</fullName>
    </recommendedName>
</protein>
<evidence type="ECO:0000313" key="4">
    <source>
        <dbReference type="Proteomes" id="UP000756346"/>
    </source>
</evidence>
<dbReference type="AlphaFoldDB" id="A0A9P9BT83"/>
<organism evidence="3 4">
    <name type="scientific">Microdochium trichocladiopsis</name>
    <dbReference type="NCBI Taxonomy" id="1682393"/>
    <lineage>
        <taxon>Eukaryota</taxon>
        <taxon>Fungi</taxon>
        <taxon>Dikarya</taxon>
        <taxon>Ascomycota</taxon>
        <taxon>Pezizomycotina</taxon>
        <taxon>Sordariomycetes</taxon>
        <taxon>Xylariomycetidae</taxon>
        <taxon>Xylariales</taxon>
        <taxon>Microdochiaceae</taxon>
        <taxon>Microdochium</taxon>
    </lineage>
</organism>
<name>A0A9P9BT83_9PEZI</name>
<dbReference type="RefSeq" id="XP_046011864.1">
    <property type="nucleotide sequence ID" value="XM_046161039.1"/>
</dbReference>
<feature type="chain" id="PRO_5040476177" description="PAN-3 domain-containing protein" evidence="1">
    <location>
        <begin position="20"/>
        <end position="351"/>
    </location>
</feature>
<evidence type="ECO:0000313" key="3">
    <source>
        <dbReference type="EMBL" id="KAH7029576.1"/>
    </source>
</evidence>